<dbReference type="Pfam" id="PF24105">
    <property type="entry name" value="Beta-prop_CAF1B_HIR1"/>
    <property type="match status" value="1"/>
</dbReference>
<keyword evidence="7" id="KW-0234">DNA repair</keyword>
<keyword evidence="3 9" id="KW-0853">WD repeat</keyword>
<keyword evidence="5" id="KW-0227">DNA damage</keyword>
<proteinExistence type="inferred from homology"/>
<feature type="domain" description="CAF1B/HIR1 beta-propeller" evidence="10">
    <location>
        <begin position="8"/>
        <end position="348"/>
    </location>
</feature>
<dbReference type="PANTHER" id="PTHR15271">
    <property type="entry name" value="CHROMATIN ASSEMBLY FACTOR 1 SUBUNIT B"/>
    <property type="match status" value="1"/>
</dbReference>
<comment type="similarity">
    <text evidence="2">Belongs to the WD repeat HIR1 family.</text>
</comment>
<reference evidence="12" key="1">
    <citation type="submission" date="2019-09" db="UniProtKB">
        <authorList>
            <consortium name="WormBaseParasite"/>
        </authorList>
    </citation>
    <scope>IDENTIFICATION</scope>
</reference>
<comment type="subcellular location">
    <subcellularLocation>
        <location evidence="1">Nucleus</location>
    </subcellularLocation>
</comment>
<evidence type="ECO:0000256" key="1">
    <source>
        <dbReference type="ARBA" id="ARBA00004123"/>
    </source>
</evidence>
<dbReference type="Proteomes" id="UP000050761">
    <property type="component" value="Unassembled WGS sequence"/>
</dbReference>
<evidence type="ECO:0000256" key="6">
    <source>
        <dbReference type="ARBA" id="ARBA00022853"/>
    </source>
</evidence>
<dbReference type="AlphaFoldDB" id="A0A183FHU8"/>
<dbReference type="GO" id="GO:0006334">
    <property type="term" value="P:nucleosome assembly"/>
    <property type="evidence" value="ECO:0007669"/>
    <property type="project" value="TreeGrafter"/>
</dbReference>
<accession>A0A183FHU8</accession>
<dbReference type="WBParaSite" id="HPBE_0000639101-mRNA-1">
    <property type="protein sequence ID" value="HPBE_0000639101-mRNA-1"/>
    <property type="gene ID" value="HPBE_0000639101"/>
</dbReference>
<evidence type="ECO:0000256" key="9">
    <source>
        <dbReference type="PROSITE-ProRule" id="PRU00221"/>
    </source>
</evidence>
<dbReference type="PROSITE" id="PS50294">
    <property type="entry name" value="WD_REPEATS_REGION"/>
    <property type="match status" value="2"/>
</dbReference>
<dbReference type="PANTHER" id="PTHR15271:SF4">
    <property type="entry name" value="CHROMATIN ASSEMBLY FACTOR 1 SUBUNIT B"/>
    <property type="match status" value="1"/>
</dbReference>
<keyword evidence="6" id="KW-0156">Chromatin regulator</keyword>
<dbReference type="InterPro" id="IPR036322">
    <property type="entry name" value="WD40_repeat_dom_sf"/>
</dbReference>
<evidence type="ECO:0000256" key="3">
    <source>
        <dbReference type="ARBA" id="ARBA00022574"/>
    </source>
</evidence>
<dbReference type="SMART" id="SM00320">
    <property type="entry name" value="WD40"/>
    <property type="match status" value="4"/>
</dbReference>
<evidence type="ECO:0000259" key="10">
    <source>
        <dbReference type="Pfam" id="PF24105"/>
    </source>
</evidence>
<keyword evidence="11" id="KW-1185">Reference proteome</keyword>
<protein>
    <submittedName>
        <fullName evidence="12">WD_REPEATS_REGION domain-containing protein</fullName>
    </submittedName>
</protein>
<dbReference type="GO" id="GO:0033186">
    <property type="term" value="C:CAF-1 complex"/>
    <property type="evidence" value="ECO:0007669"/>
    <property type="project" value="TreeGrafter"/>
</dbReference>
<organism evidence="11 12">
    <name type="scientific">Heligmosomoides polygyrus</name>
    <name type="common">Parasitic roundworm</name>
    <dbReference type="NCBI Taxonomy" id="6339"/>
    <lineage>
        <taxon>Eukaryota</taxon>
        <taxon>Metazoa</taxon>
        <taxon>Ecdysozoa</taxon>
        <taxon>Nematoda</taxon>
        <taxon>Chromadorea</taxon>
        <taxon>Rhabditida</taxon>
        <taxon>Rhabditina</taxon>
        <taxon>Rhabditomorpha</taxon>
        <taxon>Strongyloidea</taxon>
        <taxon>Heligmosomidae</taxon>
        <taxon>Heligmosomoides</taxon>
    </lineage>
</organism>
<feature type="repeat" description="WD" evidence="9">
    <location>
        <begin position="96"/>
        <end position="137"/>
    </location>
</feature>
<evidence type="ECO:0000256" key="2">
    <source>
        <dbReference type="ARBA" id="ARBA00007306"/>
    </source>
</evidence>
<keyword evidence="4" id="KW-0677">Repeat</keyword>
<evidence type="ECO:0000256" key="4">
    <source>
        <dbReference type="ARBA" id="ARBA00022737"/>
    </source>
</evidence>
<dbReference type="InterPro" id="IPR015943">
    <property type="entry name" value="WD40/YVTN_repeat-like_dom_sf"/>
</dbReference>
<keyword evidence="8" id="KW-0539">Nucleus</keyword>
<dbReference type="SUPFAM" id="SSF50978">
    <property type="entry name" value="WD40 repeat-like"/>
    <property type="match status" value="1"/>
</dbReference>
<evidence type="ECO:0000256" key="7">
    <source>
        <dbReference type="ARBA" id="ARBA00023204"/>
    </source>
</evidence>
<dbReference type="InterPro" id="IPR055410">
    <property type="entry name" value="Beta-prop_CAF1B_HIR1"/>
</dbReference>
<dbReference type="Gene3D" id="2.130.10.10">
    <property type="entry name" value="YVTN repeat-like/Quinoprotein amine dehydrogenase"/>
    <property type="match status" value="1"/>
</dbReference>
<dbReference type="GO" id="GO:0006281">
    <property type="term" value="P:DNA repair"/>
    <property type="evidence" value="ECO:0007669"/>
    <property type="project" value="UniProtKB-KW"/>
</dbReference>
<name>A0A183FHU8_HELPZ</name>
<dbReference type="InterPro" id="IPR045145">
    <property type="entry name" value="PTHR15271"/>
</dbReference>
<dbReference type="PROSITE" id="PS50082">
    <property type="entry name" value="WD_REPEATS_2"/>
    <property type="match status" value="2"/>
</dbReference>
<evidence type="ECO:0000256" key="5">
    <source>
        <dbReference type="ARBA" id="ARBA00022763"/>
    </source>
</evidence>
<dbReference type="GO" id="GO:0005634">
    <property type="term" value="C:nucleus"/>
    <property type="evidence" value="ECO:0007669"/>
    <property type="project" value="UniProtKB-SubCell"/>
</dbReference>
<dbReference type="GO" id="GO:0006335">
    <property type="term" value="P:DNA replication-dependent chromatin assembly"/>
    <property type="evidence" value="ECO:0007669"/>
    <property type="project" value="InterPro"/>
</dbReference>
<evidence type="ECO:0000313" key="12">
    <source>
        <dbReference type="WBParaSite" id="HPBE_0000639101-mRNA-1"/>
    </source>
</evidence>
<feature type="repeat" description="WD" evidence="9">
    <location>
        <begin position="36"/>
        <end position="73"/>
    </location>
</feature>
<evidence type="ECO:0000313" key="11">
    <source>
        <dbReference type="Proteomes" id="UP000050761"/>
    </source>
</evidence>
<sequence>LELQITESVRIWRFEYEPCSKVPSKYQLAVTFLANLVGHNVAINQAKFSPNPELNFLASGDSDGRIAVWQLSSAPNNAPPIDDLPPNKENWVRMRILNHDSEVTNLAWSPDGKLLASVSNDESLLIHDVTTGKRNVAVRNLRHFPNGVAWDPKGKYLVTMSTDRKMDLIDAAKGTRLRMFGVSALPAVEIGDVPIEHKVYKLFHDDQLMSFQRGVAFSPCGQLIIAPCANLEAGTHEIFGTYIFKRNDLDDKPLAFLPCPKATFLIRCCPLIMSLEKTSENYSRLPYRILWLALTKDSVYLYDSQHPNPIGLVENIQYNSLTDAAWSADGKNIIISSLEGYCTFLKLTVEQWGCKVRYISCVSFVLLNCIKKIKGSVNLMDLMQPFSIRITIHLPRFLEGTRITGVVEWNM</sequence>
<dbReference type="InterPro" id="IPR001680">
    <property type="entry name" value="WD40_rpt"/>
</dbReference>
<evidence type="ECO:0000256" key="8">
    <source>
        <dbReference type="ARBA" id="ARBA00023242"/>
    </source>
</evidence>